<keyword evidence="3" id="KW-1185">Reference proteome</keyword>
<dbReference type="AlphaFoldDB" id="A0A2Z3GM86"/>
<evidence type="ECO:0008006" key="4">
    <source>
        <dbReference type="Google" id="ProtNLM"/>
    </source>
</evidence>
<sequence>MKKISLFLALGLAAAGSWAFYPKTTAAPRGYLMLIGSGRPGTESSVPELTTIQPDGQRQVQLLPAVKSSSERSSTDAAVGLHRAELLRLNALYAQGWRLVSTAQSTVGTGATTETIYLLERK</sequence>
<dbReference type="OrthoDB" id="885850at2"/>
<evidence type="ECO:0000256" key="1">
    <source>
        <dbReference type="SAM" id="SignalP"/>
    </source>
</evidence>
<evidence type="ECO:0000313" key="2">
    <source>
        <dbReference type="EMBL" id="AWM34863.1"/>
    </source>
</evidence>
<dbReference type="KEGG" id="hnv:DDQ68_20020"/>
<keyword evidence="1" id="KW-0732">Signal</keyword>
<dbReference type="EMBL" id="CP029145">
    <property type="protein sequence ID" value="AWM34863.1"/>
    <property type="molecule type" value="Genomic_DNA"/>
</dbReference>
<gene>
    <name evidence="2" type="ORF">DDQ68_20020</name>
</gene>
<accession>A0A2Z3GM86</accession>
<reference evidence="3" key="1">
    <citation type="submission" date="2018-04" db="EMBL/GenBank/DDBJ databases">
        <title>Complete genome of Antarctic heterotrophic bacterium Hymenobacter nivis.</title>
        <authorList>
            <person name="Terashima M."/>
        </authorList>
    </citation>
    <scope>NUCLEOTIDE SEQUENCE [LARGE SCALE GENOMIC DNA]</scope>
    <source>
        <strain evidence="3">NBRC 111535</strain>
    </source>
</reference>
<evidence type="ECO:0000313" key="3">
    <source>
        <dbReference type="Proteomes" id="UP000245999"/>
    </source>
</evidence>
<feature type="signal peptide" evidence="1">
    <location>
        <begin position="1"/>
        <end position="19"/>
    </location>
</feature>
<proteinExistence type="predicted"/>
<name>A0A2Z3GM86_9BACT</name>
<feature type="chain" id="PRO_5016258620" description="DUF4177 domain-containing protein" evidence="1">
    <location>
        <begin position="20"/>
        <end position="122"/>
    </location>
</feature>
<protein>
    <recommendedName>
        <fullName evidence="4">DUF4177 domain-containing protein</fullName>
    </recommendedName>
</protein>
<organism evidence="2 3">
    <name type="scientific">Hymenobacter nivis</name>
    <dbReference type="NCBI Taxonomy" id="1850093"/>
    <lineage>
        <taxon>Bacteria</taxon>
        <taxon>Pseudomonadati</taxon>
        <taxon>Bacteroidota</taxon>
        <taxon>Cytophagia</taxon>
        <taxon>Cytophagales</taxon>
        <taxon>Hymenobacteraceae</taxon>
        <taxon>Hymenobacter</taxon>
    </lineage>
</organism>
<dbReference type="RefSeq" id="WP_109657885.1">
    <property type="nucleotide sequence ID" value="NZ_CP029145.1"/>
</dbReference>
<dbReference type="Proteomes" id="UP000245999">
    <property type="component" value="Chromosome"/>
</dbReference>